<dbReference type="Pfam" id="PF24961">
    <property type="entry name" value="NfeD_membrane"/>
    <property type="match status" value="1"/>
</dbReference>
<dbReference type="InterPro" id="IPR029045">
    <property type="entry name" value="ClpP/crotonase-like_dom_sf"/>
</dbReference>
<dbReference type="EMBL" id="JADIMJ010000086">
    <property type="protein sequence ID" value="MBO8454214.1"/>
    <property type="molecule type" value="Genomic_DNA"/>
</dbReference>
<keyword evidence="1" id="KW-0472">Membrane</keyword>
<dbReference type="Gene3D" id="2.40.50.140">
    <property type="entry name" value="Nucleic acid-binding proteins"/>
    <property type="match status" value="1"/>
</dbReference>
<dbReference type="InterPro" id="IPR052165">
    <property type="entry name" value="Membrane_assoc_protease"/>
</dbReference>
<feature type="domain" description="NfeD1b N-terminal" evidence="3">
    <location>
        <begin position="33"/>
        <end position="195"/>
    </location>
</feature>
<evidence type="ECO:0000259" key="3">
    <source>
        <dbReference type="Pfam" id="PF25145"/>
    </source>
</evidence>
<name>A0A940DNJ6_9BACT</name>
<feature type="transmembrane region" description="Helical" evidence="1">
    <location>
        <begin position="240"/>
        <end position="260"/>
    </location>
</feature>
<keyword evidence="1" id="KW-1133">Transmembrane helix</keyword>
<keyword evidence="1" id="KW-0812">Transmembrane</keyword>
<feature type="transmembrane region" description="Helical" evidence="1">
    <location>
        <begin position="293"/>
        <end position="311"/>
    </location>
</feature>
<dbReference type="AlphaFoldDB" id="A0A940DNJ6"/>
<dbReference type="InterPro" id="IPR056739">
    <property type="entry name" value="NfeD_membrane"/>
</dbReference>
<dbReference type="Gene3D" id="3.90.226.10">
    <property type="entry name" value="2-enoyl-CoA Hydratase, Chain A, domain 1"/>
    <property type="match status" value="1"/>
</dbReference>
<gene>
    <name evidence="4" type="ORF">IAC07_05765</name>
</gene>
<feature type="transmembrane region" description="Helical" evidence="1">
    <location>
        <begin position="356"/>
        <end position="375"/>
    </location>
</feature>
<dbReference type="Pfam" id="PF25145">
    <property type="entry name" value="NfeD1b_N"/>
    <property type="match status" value="1"/>
</dbReference>
<dbReference type="CDD" id="cd07021">
    <property type="entry name" value="Clp_protease_NfeD_like"/>
    <property type="match status" value="1"/>
</dbReference>
<dbReference type="InterPro" id="IPR012340">
    <property type="entry name" value="NA-bd_OB-fold"/>
</dbReference>
<protein>
    <submittedName>
        <fullName evidence="4">Nodulation protein NfeD</fullName>
    </submittedName>
</protein>
<dbReference type="Proteomes" id="UP000771749">
    <property type="component" value="Unassembled WGS sequence"/>
</dbReference>
<feature type="transmembrane region" description="Helical" evidence="1">
    <location>
        <begin position="318"/>
        <end position="336"/>
    </location>
</feature>
<evidence type="ECO:0000259" key="2">
    <source>
        <dbReference type="Pfam" id="PF24961"/>
    </source>
</evidence>
<dbReference type="SUPFAM" id="SSF52096">
    <property type="entry name" value="ClpP/crotonase"/>
    <property type="match status" value="1"/>
</dbReference>
<sequence length="464" mass="49699">MKRLHFFASLVLTAVLLCLPSVDSIASEKVFFRIRLDADIDRAAERLVTKGLERAREAGADYIILDLDTYGGAVDAADSIRSAILQCPIPVVAFINLQAASAGALISIACDSIYMKPGSSIGAATVVDQTGKVMPDKYQSFMRGMMRSTAEVTGRNPELAEAMVDTADVLSMTPEEAVKAGFCEGICSSPDEVAAMVLQAGSSAAGGGTGTGEGSEYGMHYPGYRIENLQLTWIEKLVQILLNPILQSIFLMMIIGGIYVEIRTPGIGLPLVTAVVGALLYFSPLYAENLAQNWEILLFVIGLILIGLEIFVIPGFGVTGITGIIAVVVALAFAMVDNELLFKGDGTIDLAPVLMPVGIVIISAFVGLTGGVLLVRRLYSTRPFDYIALRKSLDEKDGYVGVTQVNGGMKGREAKVFADMMPSGKVICDGRIYEATMTYGFAVRGETVRVVRTEQGRLYCEKIV</sequence>
<accession>A0A940DNJ6</accession>
<evidence type="ECO:0000256" key="1">
    <source>
        <dbReference type="SAM" id="Phobius"/>
    </source>
</evidence>
<proteinExistence type="predicted"/>
<dbReference type="GO" id="GO:0005886">
    <property type="term" value="C:plasma membrane"/>
    <property type="evidence" value="ECO:0007669"/>
    <property type="project" value="TreeGrafter"/>
</dbReference>
<feature type="domain" description="NfeD integral membrane" evidence="2">
    <location>
        <begin position="246"/>
        <end position="365"/>
    </location>
</feature>
<dbReference type="PANTHER" id="PTHR33507">
    <property type="entry name" value="INNER MEMBRANE PROTEIN YBBJ"/>
    <property type="match status" value="1"/>
</dbReference>
<comment type="caution">
    <text evidence="4">The sequence shown here is derived from an EMBL/GenBank/DDBJ whole genome shotgun (WGS) entry which is preliminary data.</text>
</comment>
<evidence type="ECO:0000313" key="5">
    <source>
        <dbReference type="Proteomes" id="UP000771749"/>
    </source>
</evidence>
<reference evidence="4" key="1">
    <citation type="submission" date="2020-10" db="EMBL/GenBank/DDBJ databases">
        <authorList>
            <person name="Gilroy R."/>
        </authorList>
    </citation>
    <scope>NUCLEOTIDE SEQUENCE</scope>
    <source>
        <strain evidence="4">F1-3629</strain>
    </source>
</reference>
<evidence type="ECO:0000313" key="4">
    <source>
        <dbReference type="EMBL" id="MBO8454214.1"/>
    </source>
</evidence>
<feature type="transmembrane region" description="Helical" evidence="1">
    <location>
        <begin position="267"/>
        <end position="287"/>
    </location>
</feature>
<dbReference type="PANTHER" id="PTHR33507:SF3">
    <property type="entry name" value="INNER MEMBRANE PROTEIN YBBJ"/>
    <property type="match status" value="1"/>
</dbReference>
<reference evidence="4" key="2">
    <citation type="journal article" date="2021" name="PeerJ">
        <title>Extensive microbial diversity within the chicken gut microbiome revealed by metagenomics and culture.</title>
        <authorList>
            <person name="Gilroy R."/>
            <person name="Ravi A."/>
            <person name="Getino M."/>
            <person name="Pursley I."/>
            <person name="Horton D.L."/>
            <person name="Alikhan N.F."/>
            <person name="Baker D."/>
            <person name="Gharbi K."/>
            <person name="Hall N."/>
            <person name="Watson M."/>
            <person name="Adriaenssens E.M."/>
            <person name="Foster-Nyarko E."/>
            <person name="Jarju S."/>
            <person name="Secka A."/>
            <person name="Antonio M."/>
            <person name="Oren A."/>
            <person name="Chaudhuri R.R."/>
            <person name="La Ragione R."/>
            <person name="Hildebrand F."/>
            <person name="Pallen M.J."/>
        </authorList>
    </citation>
    <scope>NUCLEOTIDE SEQUENCE</scope>
    <source>
        <strain evidence="4">F1-3629</strain>
    </source>
</reference>
<dbReference type="InterPro" id="IPR056738">
    <property type="entry name" value="NfeD1b_N"/>
</dbReference>
<organism evidence="4 5">
    <name type="scientific">Candidatus Cryptobacteroides gallistercoris</name>
    <dbReference type="NCBI Taxonomy" id="2840765"/>
    <lineage>
        <taxon>Bacteria</taxon>
        <taxon>Pseudomonadati</taxon>
        <taxon>Bacteroidota</taxon>
        <taxon>Bacteroidia</taxon>
        <taxon>Bacteroidales</taxon>
        <taxon>Candidatus Cryptobacteroides</taxon>
    </lineage>
</organism>